<sequence length="78" mass="9350">MVKTITISDDVYNELLRIKGNKSFSEVLRELLKERKGNKEVLKRIFGILSEEEYQEVKKRLKELEGEFEKWEQSLTQM</sequence>
<keyword evidence="1" id="KW-1277">Toxin-antitoxin system</keyword>
<dbReference type="AlphaFoldDB" id="A0A5C0XQ01"/>
<dbReference type="InterPro" id="IPR003847">
    <property type="entry name" value="Put_antitoxin"/>
</dbReference>
<dbReference type="SMR" id="A0A5C0XQ01"/>
<evidence type="ECO:0000313" key="4">
    <source>
        <dbReference type="EMBL" id="QEK78869.1"/>
    </source>
</evidence>
<evidence type="ECO:0000256" key="3">
    <source>
        <dbReference type="SAM" id="Coils"/>
    </source>
</evidence>
<comment type="function">
    <text evidence="2">Possibly the antitoxin component of a toxin-antitoxin (TA) module.</text>
</comment>
<dbReference type="OrthoDB" id="85981at2157"/>
<dbReference type="Proteomes" id="UP000324354">
    <property type="component" value="Chromosome"/>
</dbReference>
<accession>A0A5C0XQ01</accession>
<proteinExistence type="inferred from homology"/>
<dbReference type="EMBL" id="CP023154">
    <property type="protein sequence ID" value="QEK78869.1"/>
    <property type="molecule type" value="Genomic_DNA"/>
</dbReference>
<dbReference type="GeneID" id="13301825"/>
<protein>
    <recommendedName>
        <fullName evidence="2">Putative antitoxin PFDSM3638_06110</fullName>
    </recommendedName>
</protein>
<dbReference type="RefSeq" id="WP_014835359.1">
    <property type="nucleotide sequence ID" value="NC_003413.1"/>
</dbReference>
<keyword evidence="3" id="KW-0175">Coiled coil</keyword>
<comment type="similarity">
    <text evidence="2">Belongs to the UPF0330 family.</text>
</comment>
<dbReference type="GeneID" id="41713029"/>
<evidence type="ECO:0000313" key="5">
    <source>
        <dbReference type="Proteomes" id="UP000324354"/>
    </source>
</evidence>
<evidence type="ECO:0000256" key="2">
    <source>
        <dbReference type="HAMAP-Rule" id="MF_00794"/>
    </source>
</evidence>
<reference evidence="4 5" key="1">
    <citation type="submission" date="2017-08" db="EMBL/GenBank/DDBJ databases">
        <title>Resequencing and Reannotation of the genome of Pyrococcus furiosus type strain DSM3638.</title>
        <authorList>
            <person name="Reichelt R.M."/>
            <person name="Bunk B."/>
        </authorList>
    </citation>
    <scope>NUCLEOTIDE SEQUENCE [LARGE SCALE GENOMIC DNA]</scope>
    <source>
        <strain evidence="4 5">DSM 3638</strain>
    </source>
</reference>
<dbReference type="HAMAP" id="MF_00794">
    <property type="entry name" value="UPF0330"/>
    <property type="match status" value="1"/>
</dbReference>
<name>A0A5C0XQ01_PYRFU</name>
<evidence type="ECO:0000256" key="1">
    <source>
        <dbReference type="ARBA" id="ARBA00022649"/>
    </source>
</evidence>
<feature type="coiled-coil region" evidence="3">
    <location>
        <begin position="47"/>
        <end position="74"/>
    </location>
</feature>
<organism evidence="4 5">
    <name type="scientific">Pyrococcus furiosus (strain ATCC 43587 / DSM 3638 / JCM 8422 / Vc1)</name>
    <dbReference type="NCBI Taxonomy" id="186497"/>
    <lineage>
        <taxon>Archaea</taxon>
        <taxon>Methanobacteriati</taxon>
        <taxon>Methanobacteriota</taxon>
        <taxon>Thermococci</taxon>
        <taxon>Thermococcales</taxon>
        <taxon>Thermococcaceae</taxon>
        <taxon>Pyrococcus</taxon>
    </lineage>
</organism>
<gene>
    <name evidence="4" type="ORF">PFDSM3638_06110</name>
</gene>
<dbReference type="Pfam" id="PF02697">
    <property type="entry name" value="VAPB_antitox"/>
    <property type="match status" value="1"/>
</dbReference>